<dbReference type="EMBL" id="SOML01000007">
    <property type="protein sequence ID" value="TFD95634.1"/>
    <property type="molecule type" value="Genomic_DNA"/>
</dbReference>
<dbReference type="GO" id="GO:0006508">
    <property type="term" value="P:proteolysis"/>
    <property type="evidence" value="ECO:0007669"/>
    <property type="project" value="InterPro"/>
</dbReference>
<keyword evidence="4" id="KW-1185">Reference proteome</keyword>
<dbReference type="Gene3D" id="3.90.226.10">
    <property type="entry name" value="2-enoyl-CoA Hydratase, Chain A, domain 1"/>
    <property type="match status" value="1"/>
</dbReference>
<protein>
    <recommendedName>
        <fullName evidence="2">Peptidase S49 domain-containing protein</fullName>
    </recommendedName>
</protein>
<evidence type="ECO:0000313" key="4">
    <source>
        <dbReference type="Proteomes" id="UP000297861"/>
    </source>
</evidence>
<dbReference type="SUPFAM" id="SSF52096">
    <property type="entry name" value="ClpP/crotonase"/>
    <property type="match status" value="1"/>
</dbReference>
<organism evidence="3 4">
    <name type="scientific">Dysgonomonas capnocytophagoides</name>
    <dbReference type="NCBI Taxonomy" id="45254"/>
    <lineage>
        <taxon>Bacteria</taxon>
        <taxon>Pseudomonadati</taxon>
        <taxon>Bacteroidota</taxon>
        <taxon>Bacteroidia</taxon>
        <taxon>Bacteroidales</taxon>
        <taxon>Dysgonomonadaceae</taxon>
        <taxon>Dysgonomonas</taxon>
    </lineage>
</organism>
<dbReference type="PANTHER" id="PTHR42987">
    <property type="entry name" value="PEPTIDASE S49"/>
    <property type="match status" value="1"/>
</dbReference>
<comment type="caution">
    <text evidence="3">The sequence shown here is derived from an EMBL/GenBank/DDBJ whole genome shotgun (WGS) entry which is preliminary data.</text>
</comment>
<comment type="similarity">
    <text evidence="1">Belongs to the peptidase S49 family.</text>
</comment>
<dbReference type="Proteomes" id="UP000297861">
    <property type="component" value="Unassembled WGS sequence"/>
</dbReference>
<dbReference type="Pfam" id="PF01343">
    <property type="entry name" value="Peptidase_S49"/>
    <property type="match status" value="1"/>
</dbReference>
<sequence length="297" mass="33007">MSQHLISEISTSPLFMRENAHQSVMFTLHRLIEGGKLDPVRLPHVDGMVKTISAGSSDPGNPFYNYPENSIAVIPIVGSMYKYGGWSWDGYIFGMDDIANLLRQADASENIIGTILYINTPGGTTQSVIQLEDALRSRTKPSVAFVDGMCCSAGIYVASFCDTIVAANRMCDIGSIGTQVVLYDYDGMFEKWGVKKVVVRPDESKYKNTEYEDALKGDDSRLKNESLKPFAEHFQQIIKSNRPNLNQSIEGILEGKVFYAYAAEQYGLIDTITNFEGAVGLLRNIDETNQSIYSQFK</sequence>
<accession>A0A4Y8L0D9</accession>
<dbReference type="PANTHER" id="PTHR42987:SF4">
    <property type="entry name" value="PROTEASE SOHB-RELATED"/>
    <property type="match status" value="1"/>
</dbReference>
<name>A0A4Y8L0D9_9BACT</name>
<dbReference type="OrthoDB" id="1490107at2"/>
<dbReference type="GO" id="GO:0008233">
    <property type="term" value="F:peptidase activity"/>
    <property type="evidence" value="ECO:0007669"/>
    <property type="project" value="InterPro"/>
</dbReference>
<gene>
    <name evidence="3" type="ORF">E2605_12425</name>
</gene>
<dbReference type="RefSeq" id="WP_134436653.1">
    <property type="nucleotide sequence ID" value="NZ_JAWZLG010000074.1"/>
</dbReference>
<dbReference type="InterPro" id="IPR002142">
    <property type="entry name" value="Peptidase_S49"/>
</dbReference>
<dbReference type="AlphaFoldDB" id="A0A4Y8L0D9"/>
<feature type="domain" description="Peptidase S49" evidence="2">
    <location>
        <begin position="135"/>
        <end position="282"/>
    </location>
</feature>
<evidence type="ECO:0000256" key="1">
    <source>
        <dbReference type="ARBA" id="ARBA00008683"/>
    </source>
</evidence>
<proteinExistence type="inferred from homology"/>
<dbReference type="InterPro" id="IPR029045">
    <property type="entry name" value="ClpP/crotonase-like_dom_sf"/>
</dbReference>
<evidence type="ECO:0000313" key="3">
    <source>
        <dbReference type="EMBL" id="TFD95634.1"/>
    </source>
</evidence>
<reference evidence="3 4" key="1">
    <citation type="submission" date="2019-03" db="EMBL/GenBank/DDBJ databases">
        <title>San Antonio Military Medical Center submission to MRSN (WRAIR), pending publication.</title>
        <authorList>
            <person name="Blyth D.M."/>
            <person name="Mccarthy S.L."/>
            <person name="Schall S.E."/>
            <person name="Stam J.A."/>
            <person name="Ong A.C."/>
            <person name="Mcgann P.T."/>
        </authorList>
    </citation>
    <scope>NUCLEOTIDE SEQUENCE [LARGE SCALE GENOMIC DNA]</scope>
    <source>
        <strain evidence="3 4">MRSN571793</strain>
    </source>
</reference>
<evidence type="ECO:0000259" key="2">
    <source>
        <dbReference type="Pfam" id="PF01343"/>
    </source>
</evidence>